<dbReference type="KEGG" id="cpat:CLPA_c12920"/>
<evidence type="ECO:0000313" key="10">
    <source>
        <dbReference type="EMBL" id="KRU12614.1"/>
    </source>
</evidence>
<evidence type="ECO:0000313" key="12">
    <source>
        <dbReference type="Proteomes" id="UP000030905"/>
    </source>
</evidence>
<dbReference type="Proteomes" id="UP000030905">
    <property type="component" value="Chromosome"/>
</dbReference>
<evidence type="ECO:0000256" key="1">
    <source>
        <dbReference type="ARBA" id="ARBA00001947"/>
    </source>
</evidence>
<name>A0A0H3J0M3_CLOPA</name>
<organism evidence="9 12">
    <name type="scientific">Clostridium pasteurianum DSM 525 = ATCC 6013</name>
    <dbReference type="NCBI Taxonomy" id="1262449"/>
    <lineage>
        <taxon>Bacteria</taxon>
        <taxon>Bacillati</taxon>
        <taxon>Bacillota</taxon>
        <taxon>Clostridia</taxon>
        <taxon>Eubacteriales</taxon>
        <taxon>Clostridiaceae</taxon>
        <taxon>Clostridium</taxon>
    </lineage>
</organism>
<dbReference type="CDD" id="cd05709">
    <property type="entry name" value="S2P-M50"/>
    <property type="match status" value="1"/>
</dbReference>
<dbReference type="InterPro" id="IPR008915">
    <property type="entry name" value="Peptidase_M50"/>
</dbReference>
<dbReference type="PATRIC" id="fig|1262449.3.peg.2708"/>
<dbReference type="RefSeq" id="WP_003446182.1">
    <property type="nucleotide sequence ID" value="NZ_ANZB01000009.1"/>
</dbReference>
<evidence type="ECO:0000256" key="5">
    <source>
        <dbReference type="ARBA" id="ARBA00022989"/>
    </source>
</evidence>
<keyword evidence="5 7" id="KW-1133">Transmembrane helix</keyword>
<evidence type="ECO:0000256" key="4">
    <source>
        <dbReference type="ARBA" id="ARBA00022692"/>
    </source>
</evidence>
<proteinExistence type="inferred from homology"/>
<dbReference type="GO" id="GO:0006508">
    <property type="term" value="P:proteolysis"/>
    <property type="evidence" value="ECO:0007669"/>
    <property type="project" value="InterPro"/>
</dbReference>
<evidence type="ECO:0000256" key="6">
    <source>
        <dbReference type="ARBA" id="ARBA00023136"/>
    </source>
</evidence>
<dbReference type="Proteomes" id="UP000028042">
    <property type="component" value="Unassembled WGS sequence"/>
</dbReference>
<feature type="transmembrane region" description="Helical" evidence="7">
    <location>
        <begin position="395"/>
        <end position="415"/>
    </location>
</feature>
<feature type="transmembrane region" description="Helical" evidence="7">
    <location>
        <begin position="18"/>
        <end position="36"/>
    </location>
</feature>
<sequence>MEQIREYTLIEDKKVKRIFNIMIFILFVSICAFGSFELLKIQIYNQHKDDLNFLHIVLKIIIILYMSIFIHELGHLVIARIYKYDLKFFCAGPFFILKDKGKLKFKIKITAFLFGGATGIDLQASVKSEEDFIKLKKEFKSFLLGGCIFNGLFAIIGTFLMLNNTTIDVGFIIVLINILSIIGCIFPLGDIEKIIILNKNSEHIFLFMQNDLSINYAVNDFYREKIVDFVNIRLMAGQYNYDVLTCMLSLIEYNIVHHKPQPEEFNRFLYWLIHNHETLKSQHKFLIRHKINSIITRIIDFRLLPEDLIEGKKVKVMRTIKEARNSAYIEFEEYRKNKNILESKRVFQEKSTYIKKKNTKISTKKHIIIDNVISIAIGLVLYIIIIFINPSINEVNSIIDILIFAVCFVIGDMIYKTIKKYIKRE</sequence>
<feature type="domain" description="Peptidase M50" evidence="8">
    <location>
        <begin position="60"/>
        <end position="273"/>
    </location>
</feature>
<dbReference type="GO" id="GO:0016020">
    <property type="term" value="C:membrane"/>
    <property type="evidence" value="ECO:0007669"/>
    <property type="project" value="UniProtKB-SubCell"/>
</dbReference>
<comment type="cofactor">
    <cofactor evidence="1">
        <name>Zn(2+)</name>
        <dbReference type="ChEBI" id="CHEBI:29105"/>
    </cofactor>
</comment>
<evidence type="ECO:0000259" key="8">
    <source>
        <dbReference type="Pfam" id="PF02163"/>
    </source>
</evidence>
<keyword evidence="4 7" id="KW-0812">Transmembrane</keyword>
<evidence type="ECO:0000256" key="3">
    <source>
        <dbReference type="ARBA" id="ARBA00007931"/>
    </source>
</evidence>
<keyword evidence="6 7" id="KW-0472">Membrane</keyword>
<reference evidence="10" key="2">
    <citation type="submission" date="2015-10" db="EMBL/GenBank/DDBJ databases">
        <title>Improved Draft Genome Sequence of Clostridium pasteurianum Strain ATCC 6013 (DSM 525) Using a Hybrid Next-Generation Sequencing Approach.</title>
        <authorList>
            <person name="Pyne M.E."/>
            <person name="Utturkar S.M."/>
            <person name="Brown S.D."/>
            <person name="Moo-Young M."/>
            <person name="Chung D.A."/>
            <person name="Chou P.C."/>
        </authorList>
    </citation>
    <scope>NUCLEOTIDE SEQUENCE</scope>
    <source>
        <strain evidence="10">ATCC 6013</strain>
    </source>
</reference>
<evidence type="ECO:0000313" key="11">
    <source>
        <dbReference type="Proteomes" id="UP000028042"/>
    </source>
</evidence>
<dbReference type="EMBL" id="JPGY02000001">
    <property type="protein sequence ID" value="KRU12614.1"/>
    <property type="molecule type" value="Genomic_DNA"/>
</dbReference>
<evidence type="ECO:0000313" key="9">
    <source>
        <dbReference type="EMBL" id="AJA51379.1"/>
    </source>
</evidence>
<dbReference type="GeneID" id="93073473"/>
<feature type="transmembrane region" description="Helical" evidence="7">
    <location>
        <begin position="56"/>
        <end position="78"/>
    </location>
</feature>
<reference evidence="10 11" key="3">
    <citation type="journal article" name="Genome Announc.">
        <title>Improved Draft Genome Sequence of Clostridium pasteurianum Strain ATCC 6013 (DSM 525) Using a Hybrid Next-Generation Sequencing Approach.</title>
        <authorList>
            <person name="Pyne M.E."/>
            <person name="Utturkar S."/>
            <person name="Brown S.D."/>
            <person name="Moo-Young M."/>
            <person name="Chung D.A."/>
            <person name="Chou C.P."/>
        </authorList>
    </citation>
    <scope>NUCLEOTIDE SEQUENCE [LARGE SCALE GENOMIC DNA]</scope>
    <source>
        <strain evidence="10 11">ATCC 6013</strain>
    </source>
</reference>
<protein>
    <submittedName>
        <fullName evidence="10">Peptidase M50</fullName>
    </submittedName>
    <submittedName>
        <fullName evidence="9">Peptidase family M50</fullName>
    </submittedName>
</protein>
<keyword evidence="12" id="KW-1185">Reference proteome</keyword>
<dbReference type="EMBL" id="CP009268">
    <property type="protein sequence ID" value="AJA51379.1"/>
    <property type="molecule type" value="Genomic_DNA"/>
</dbReference>
<dbReference type="Pfam" id="PF02163">
    <property type="entry name" value="Peptidase_M50"/>
    <property type="match status" value="1"/>
</dbReference>
<dbReference type="KEGG" id="cpae:CPAST_c12920"/>
<reference evidence="9 12" key="1">
    <citation type="journal article" date="2015" name="Genome Announc.">
        <title>Complete Genome Sequence of the Nitrogen-Fixing and Solvent-Producing Clostridium pasteurianum DSM 525.</title>
        <authorList>
            <person name="Poehlein A."/>
            <person name="Grosse-Honebrink A."/>
            <person name="Zhang Y."/>
            <person name="Minton N.P."/>
            <person name="Daniel R."/>
        </authorList>
    </citation>
    <scope>NUCLEOTIDE SEQUENCE [LARGE SCALE GENOMIC DNA]</scope>
    <source>
        <strain evidence="9">DSM 525</strain>
        <strain evidence="12">DSM 525 / ATCC 6013</strain>
    </source>
</reference>
<comment type="subcellular location">
    <subcellularLocation>
        <location evidence="2">Membrane</location>
        <topology evidence="2">Multi-pass membrane protein</topology>
    </subcellularLocation>
</comment>
<gene>
    <name evidence="9" type="ORF">CLPA_c12920</name>
    <name evidence="10" type="ORF">CP6013_01862</name>
</gene>
<dbReference type="AlphaFoldDB" id="A0A0H3J0M3"/>
<feature type="transmembrane region" description="Helical" evidence="7">
    <location>
        <begin position="142"/>
        <end position="163"/>
    </location>
</feature>
<evidence type="ECO:0000256" key="7">
    <source>
        <dbReference type="SAM" id="Phobius"/>
    </source>
</evidence>
<accession>A0A0H3J0M3</accession>
<feature type="transmembrane region" description="Helical" evidence="7">
    <location>
        <begin position="367"/>
        <end position="389"/>
    </location>
</feature>
<comment type="similarity">
    <text evidence="3">Belongs to the peptidase M50B family.</text>
</comment>
<evidence type="ECO:0000256" key="2">
    <source>
        <dbReference type="ARBA" id="ARBA00004141"/>
    </source>
</evidence>
<feature type="transmembrane region" description="Helical" evidence="7">
    <location>
        <begin position="169"/>
        <end position="189"/>
    </location>
</feature>